<dbReference type="EC" id="1.2.1.84" evidence="4"/>
<evidence type="ECO:0000313" key="7">
    <source>
        <dbReference type="EMBL" id="KAK9755933.1"/>
    </source>
</evidence>
<dbReference type="PANTHER" id="PTHR11011">
    <property type="entry name" value="MALE STERILITY PROTEIN 2-RELATED"/>
    <property type="match status" value="1"/>
</dbReference>
<comment type="function">
    <text evidence="4">Catalyzes the reduction of fatty acyl-CoA to fatty alcohols.</text>
</comment>
<comment type="similarity">
    <text evidence="1 4">Belongs to the fatty acyl-CoA reductase family.</text>
</comment>
<evidence type="ECO:0000256" key="4">
    <source>
        <dbReference type="RuleBase" id="RU363097"/>
    </source>
</evidence>
<feature type="domain" description="Thioester reductase (TE)" evidence="6">
    <location>
        <begin position="17"/>
        <end position="194"/>
    </location>
</feature>
<evidence type="ECO:0000313" key="8">
    <source>
        <dbReference type="Proteomes" id="UP001443914"/>
    </source>
</evidence>
<keyword evidence="8" id="KW-1185">Reference proteome</keyword>
<dbReference type="InterPro" id="IPR036291">
    <property type="entry name" value="NAD(P)-bd_dom_sf"/>
</dbReference>
<organism evidence="7 8">
    <name type="scientific">Saponaria officinalis</name>
    <name type="common">Common soapwort</name>
    <name type="synonym">Lychnis saponaria</name>
    <dbReference type="NCBI Taxonomy" id="3572"/>
    <lineage>
        <taxon>Eukaryota</taxon>
        <taxon>Viridiplantae</taxon>
        <taxon>Streptophyta</taxon>
        <taxon>Embryophyta</taxon>
        <taxon>Tracheophyta</taxon>
        <taxon>Spermatophyta</taxon>
        <taxon>Magnoliopsida</taxon>
        <taxon>eudicotyledons</taxon>
        <taxon>Gunneridae</taxon>
        <taxon>Pentapetalae</taxon>
        <taxon>Caryophyllales</taxon>
        <taxon>Caryophyllaceae</taxon>
        <taxon>Caryophylleae</taxon>
        <taxon>Saponaria</taxon>
    </lineage>
</organism>
<gene>
    <name evidence="7" type="ORF">RND81_01G060300</name>
</gene>
<evidence type="ECO:0000256" key="3">
    <source>
        <dbReference type="ARBA" id="ARBA00023098"/>
    </source>
</evidence>
<proteinExistence type="inferred from homology"/>
<dbReference type="InterPro" id="IPR013120">
    <property type="entry name" value="FAR_NAD-bd"/>
</dbReference>
<dbReference type="Proteomes" id="UP001443914">
    <property type="component" value="Unassembled WGS sequence"/>
</dbReference>
<dbReference type="Gene3D" id="3.40.50.720">
    <property type="entry name" value="NAD(P)-binding Rossmann-like Domain"/>
    <property type="match status" value="2"/>
</dbReference>
<dbReference type="Pfam" id="PF03015">
    <property type="entry name" value="Sterile"/>
    <property type="match status" value="1"/>
</dbReference>
<dbReference type="InterPro" id="IPR026055">
    <property type="entry name" value="FAR"/>
</dbReference>
<evidence type="ECO:0000259" key="6">
    <source>
        <dbReference type="Pfam" id="PF07993"/>
    </source>
</evidence>
<dbReference type="SUPFAM" id="SSF51735">
    <property type="entry name" value="NAD(P)-binding Rossmann-fold domains"/>
    <property type="match status" value="1"/>
</dbReference>
<name>A0AAW1NBX5_SAPOF</name>
<dbReference type="InterPro" id="IPR033640">
    <property type="entry name" value="FAR_C"/>
</dbReference>
<dbReference type="Pfam" id="PF07993">
    <property type="entry name" value="NAD_binding_4"/>
    <property type="match status" value="1"/>
</dbReference>
<keyword evidence="4" id="KW-0560">Oxidoreductase</keyword>
<keyword evidence="3 4" id="KW-0443">Lipid metabolism</keyword>
<evidence type="ECO:0000256" key="2">
    <source>
        <dbReference type="ARBA" id="ARBA00022516"/>
    </source>
</evidence>
<sequence>MELGSVLKFLENKAILVTGGAGFLAKIFMEKVLRTQPNVKKVYLLLRANDDKAASLRLQNEILGKELFKVLKQKMGAKFNSFISEKVTVVAGDITLEDLSIKDLNLKNELWSHIDVIVNLAANTNFDERYDVSLYLNTFGAKHVLDFAKKCTKLKVFIQVSTAYVSGETAGVVKETPYKMGEALNGRHGLDIEMEKRLVEYKLEDLFAEGATQDVIKLAMKDMAIQRTIDSLAVAYGKGRLPCFLGNPHSIVDVIPADMVVNSIIVAAMAHANEKGSVRIYHVGSSVKNPVNFNSLHEITYQFFKNHPCINKSGNPIIVGHVKVLGSMSSFKTYLSLHYLLPLKGLEVLNAAMCQYFKGTCMDMRRKINLLMRLIDIYRPYLFYKAIYDDTNTERLRIATRETEEVETEMFYFDPNLINWEDYFMNTHLPGIVKYVLK</sequence>
<dbReference type="GO" id="GO:0035336">
    <property type="term" value="P:long-chain fatty-acyl-CoA metabolic process"/>
    <property type="evidence" value="ECO:0007669"/>
    <property type="project" value="TreeGrafter"/>
</dbReference>
<keyword evidence="4" id="KW-0521">NADP</keyword>
<comment type="caution">
    <text evidence="7">The sequence shown here is derived from an EMBL/GenBank/DDBJ whole genome shotgun (WGS) entry which is preliminary data.</text>
</comment>
<comment type="catalytic activity">
    <reaction evidence="4">
        <text>a long-chain fatty acyl-CoA + 2 NADPH + 2 H(+) = a long-chain primary fatty alcohol + 2 NADP(+) + CoA</text>
        <dbReference type="Rhea" id="RHEA:52716"/>
        <dbReference type="ChEBI" id="CHEBI:15378"/>
        <dbReference type="ChEBI" id="CHEBI:57287"/>
        <dbReference type="ChEBI" id="CHEBI:57783"/>
        <dbReference type="ChEBI" id="CHEBI:58349"/>
        <dbReference type="ChEBI" id="CHEBI:77396"/>
        <dbReference type="ChEBI" id="CHEBI:83139"/>
        <dbReference type="EC" id="1.2.1.84"/>
    </reaction>
</comment>
<dbReference type="CDD" id="cd09071">
    <property type="entry name" value="FAR_C"/>
    <property type="match status" value="1"/>
</dbReference>
<dbReference type="GO" id="GO:0080019">
    <property type="term" value="F:alcohol-forming very long-chain fatty acyl-CoA reductase activity"/>
    <property type="evidence" value="ECO:0007669"/>
    <property type="project" value="InterPro"/>
</dbReference>
<accession>A0AAW1NBX5</accession>
<evidence type="ECO:0000256" key="1">
    <source>
        <dbReference type="ARBA" id="ARBA00005928"/>
    </source>
</evidence>
<dbReference type="EMBL" id="JBDFQZ010000001">
    <property type="protein sequence ID" value="KAK9755933.1"/>
    <property type="molecule type" value="Genomic_DNA"/>
</dbReference>
<dbReference type="GO" id="GO:0010345">
    <property type="term" value="P:suberin biosynthetic process"/>
    <property type="evidence" value="ECO:0007669"/>
    <property type="project" value="TreeGrafter"/>
</dbReference>
<evidence type="ECO:0000259" key="5">
    <source>
        <dbReference type="Pfam" id="PF03015"/>
    </source>
</evidence>
<keyword evidence="2 4" id="KW-0444">Lipid biosynthesis</keyword>
<dbReference type="GO" id="GO:0102965">
    <property type="term" value="F:alcohol-forming long-chain fatty acyl-CoA reductase activity"/>
    <property type="evidence" value="ECO:0007669"/>
    <property type="project" value="UniProtKB-EC"/>
</dbReference>
<feature type="domain" description="Fatty acyl-CoA reductase C-terminal" evidence="5">
    <location>
        <begin position="339"/>
        <end position="438"/>
    </location>
</feature>
<dbReference type="PANTHER" id="PTHR11011:SF99">
    <property type="entry name" value="FATTY ACYL-COA REDUCTASE 3"/>
    <property type="match status" value="1"/>
</dbReference>
<protein>
    <recommendedName>
        <fullName evidence="4">Fatty acyl-CoA reductase</fullName>
        <ecNumber evidence="4">1.2.1.84</ecNumber>
    </recommendedName>
</protein>
<dbReference type="CDD" id="cd05236">
    <property type="entry name" value="FAR-N_SDR_e"/>
    <property type="match status" value="1"/>
</dbReference>
<reference evidence="7" key="1">
    <citation type="submission" date="2024-03" db="EMBL/GenBank/DDBJ databases">
        <title>WGS assembly of Saponaria officinalis var. Norfolk2.</title>
        <authorList>
            <person name="Jenkins J."/>
            <person name="Shu S."/>
            <person name="Grimwood J."/>
            <person name="Barry K."/>
            <person name="Goodstein D."/>
            <person name="Schmutz J."/>
            <person name="Leebens-Mack J."/>
            <person name="Osbourn A."/>
        </authorList>
    </citation>
    <scope>NUCLEOTIDE SEQUENCE [LARGE SCALE GENOMIC DNA]</scope>
    <source>
        <strain evidence="7">JIC</strain>
    </source>
</reference>
<dbReference type="AlphaFoldDB" id="A0AAW1NBX5"/>